<dbReference type="Gene3D" id="3.10.20.30">
    <property type="match status" value="1"/>
</dbReference>
<dbReference type="InterPro" id="IPR012675">
    <property type="entry name" value="Beta-grasp_dom_sf"/>
</dbReference>
<protein>
    <submittedName>
        <fullName evidence="11">3-ketosteroid 9alpha-monooxygenase subunit B</fullName>
    </submittedName>
</protein>
<dbReference type="CDD" id="cd06214">
    <property type="entry name" value="PA_degradation_oxidoreductase_like"/>
    <property type="match status" value="1"/>
</dbReference>
<evidence type="ECO:0000313" key="12">
    <source>
        <dbReference type="Proteomes" id="UP000198415"/>
    </source>
</evidence>
<evidence type="ECO:0000256" key="1">
    <source>
        <dbReference type="ARBA" id="ARBA00001974"/>
    </source>
</evidence>
<dbReference type="InterPro" id="IPR001041">
    <property type="entry name" value="2Fe-2S_ferredoxin-type"/>
</dbReference>
<keyword evidence="12" id="KW-1185">Reference proteome</keyword>
<dbReference type="InterPro" id="IPR017938">
    <property type="entry name" value="Riboflavin_synthase-like_b-brl"/>
</dbReference>
<feature type="domain" description="FAD-binding FR-type" evidence="10">
    <location>
        <begin position="1"/>
        <end position="105"/>
    </location>
</feature>
<evidence type="ECO:0000259" key="10">
    <source>
        <dbReference type="PROSITE" id="PS51384"/>
    </source>
</evidence>
<dbReference type="InterPro" id="IPR039261">
    <property type="entry name" value="FNR_nucleotide-bd"/>
</dbReference>
<dbReference type="PANTHER" id="PTHR47354">
    <property type="entry name" value="NADH OXIDOREDUCTASE HCR"/>
    <property type="match status" value="1"/>
</dbReference>
<reference evidence="11 12" key="1">
    <citation type="submission" date="2017-06" db="EMBL/GenBank/DDBJ databases">
        <authorList>
            <person name="Kim H.J."/>
            <person name="Triplett B.A."/>
        </authorList>
    </citation>
    <scope>NUCLEOTIDE SEQUENCE [LARGE SCALE GENOMIC DNA]</scope>
    <source>
        <strain evidence="11 12">DSM 43151</strain>
    </source>
</reference>
<comment type="cofactor">
    <cofactor evidence="1">
        <name>FAD</name>
        <dbReference type="ChEBI" id="CHEBI:57692"/>
    </cofactor>
</comment>
<gene>
    <name evidence="11" type="ORF">SAMN06264365_105387</name>
</gene>
<keyword evidence="8" id="KW-0411">Iron-sulfur</keyword>
<dbReference type="InterPro" id="IPR001433">
    <property type="entry name" value="OxRdtase_FAD/NAD-bd"/>
</dbReference>
<dbReference type="PANTHER" id="PTHR47354:SF8">
    <property type="entry name" value="1,2-PHENYLACETYL-COA EPOXIDASE, SUBUNIT E"/>
    <property type="match status" value="1"/>
</dbReference>
<proteinExistence type="predicted"/>
<accession>A0A238Z410</accession>
<keyword evidence="3" id="KW-0001">2Fe-2S</keyword>
<evidence type="ECO:0000256" key="7">
    <source>
        <dbReference type="ARBA" id="ARBA00023004"/>
    </source>
</evidence>
<dbReference type="Pfam" id="PF00175">
    <property type="entry name" value="NAD_binding_1"/>
    <property type="match status" value="1"/>
</dbReference>
<name>A0A238Z410_9ACTN</name>
<dbReference type="Gene3D" id="2.40.30.10">
    <property type="entry name" value="Translation factors"/>
    <property type="match status" value="1"/>
</dbReference>
<keyword evidence="5" id="KW-0274">FAD</keyword>
<dbReference type="Pfam" id="PF00970">
    <property type="entry name" value="FAD_binding_6"/>
    <property type="match status" value="1"/>
</dbReference>
<keyword evidence="6" id="KW-0560">Oxidoreductase</keyword>
<dbReference type="Pfam" id="PF00111">
    <property type="entry name" value="Fer2"/>
    <property type="match status" value="1"/>
</dbReference>
<dbReference type="PRINTS" id="PR00371">
    <property type="entry name" value="FPNCR"/>
</dbReference>
<dbReference type="CDD" id="cd00207">
    <property type="entry name" value="fer2"/>
    <property type="match status" value="1"/>
</dbReference>
<evidence type="ECO:0000256" key="6">
    <source>
        <dbReference type="ARBA" id="ARBA00023002"/>
    </source>
</evidence>
<dbReference type="GO" id="GO:0046872">
    <property type="term" value="F:metal ion binding"/>
    <property type="evidence" value="ECO:0007669"/>
    <property type="project" value="UniProtKB-KW"/>
</dbReference>
<dbReference type="AlphaFoldDB" id="A0A238Z410"/>
<dbReference type="InterPro" id="IPR008333">
    <property type="entry name" value="Cbr1-like_FAD-bd_dom"/>
</dbReference>
<sequence length="326" mass="35413">MSHRLRVTEVVAETADAHSLVLTVPPQLAAAFAYQPGQYLTVLVPQDDGSVARCYSLSSSPHTDIDLKITIKRVRDGHASNWICDHVRTGDELELLPPAGEFTPGSLDDDLLLLAGGSGITPMMAIIKSVLADGNGRLTLVYANRDTPSIIFAAELAELVRRHGDRLTVTHWLDSERGAPDPAALAALVVEARAGTPYVCGPEPFVAVAREALRQAGVPEDRVRVERFELEQVTTMDATLEVELDGQTHRLPWTAGKRMLDVVIEAGLNPPFSCRQGHCGACACRLLSGKVEMLNNEILEEEDFAEGYVLACQSVARSENVSITYY</sequence>
<dbReference type="SUPFAM" id="SSF63380">
    <property type="entry name" value="Riboflavin synthase domain-like"/>
    <property type="match status" value="1"/>
</dbReference>
<dbReference type="InterPro" id="IPR017927">
    <property type="entry name" value="FAD-bd_FR_type"/>
</dbReference>
<evidence type="ECO:0000256" key="5">
    <source>
        <dbReference type="ARBA" id="ARBA00022827"/>
    </source>
</evidence>
<dbReference type="PROSITE" id="PS51384">
    <property type="entry name" value="FAD_FR"/>
    <property type="match status" value="1"/>
</dbReference>
<dbReference type="OrthoDB" id="9796486at2"/>
<dbReference type="EMBL" id="FZNR01000005">
    <property type="protein sequence ID" value="SNR77669.1"/>
    <property type="molecule type" value="Genomic_DNA"/>
</dbReference>
<feature type="domain" description="2Fe-2S ferredoxin-type" evidence="9">
    <location>
        <begin position="238"/>
        <end position="326"/>
    </location>
</feature>
<dbReference type="InterPro" id="IPR036010">
    <property type="entry name" value="2Fe-2S_ferredoxin-like_sf"/>
</dbReference>
<keyword evidence="11" id="KW-0503">Monooxygenase</keyword>
<dbReference type="PROSITE" id="PS51085">
    <property type="entry name" value="2FE2S_FER_2"/>
    <property type="match status" value="1"/>
</dbReference>
<evidence type="ECO:0000256" key="4">
    <source>
        <dbReference type="ARBA" id="ARBA00022723"/>
    </source>
</evidence>
<keyword evidence="7" id="KW-0408">Iron</keyword>
<dbReference type="SUPFAM" id="SSF54292">
    <property type="entry name" value="2Fe-2S ferredoxin-like"/>
    <property type="match status" value="1"/>
</dbReference>
<dbReference type="Gene3D" id="3.40.50.80">
    <property type="entry name" value="Nucleotide-binding domain of ferredoxin-NADP reductase (FNR) module"/>
    <property type="match status" value="1"/>
</dbReference>
<dbReference type="Proteomes" id="UP000198415">
    <property type="component" value="Unassembled WGS sequence"/>
</dbReference>
<dbReference type="RefSeq" id="WP_089294053.1">
    <property type="nucleotide sequence ID" value="NZ_BOMU01000035.1"/>
</dbReference>
<keyword evidence="4" id="KW-0479">Metal-binding</keyword>
<keyword evidence="2" id="KW-0285">Flavoprotein</keyword>
<dbReference type="PROSITE" id="PS00197">
    <property type="entry name" value="2FE2S_FER_1"/>
    <property type="match status" value="1"/>
</dbReference>
<dbReference type="GO" id="GO:0051537">
    <property type="term" value="F:2 iron, 2 sulfur cluster binding"/>
    <property type="evidence" value="ECO:0007669"/>
    <property type="project" value="UniProtKB-KW"/>
</dbReference>
<dbReference type="SUPFAM" id="SSF52343">
    <property type="entry name" value="Ferredoxin reductase-like, C-terminal NADP-linked domain"/>
    <property type="match status" value="1"/>
</dbReference>
<evidence type="ECO:0000259" key="9">
    <source>
        <dbReference type="PROSITE" id="PS51085"/>
    </source>
</evidence>
<organism evidence="11 12">
    <name type="scientific">Actinoplanes regularis</name>
    <dbReference type="NCBI Taxonomy" id="52697"/>
    <lineage>
        <taxon>Bacteria</taxon>
        <taxon>Bacillati</taxon>
        <taxon>Actinomycetota</taxon>
        <taxon>Actinomycetes</taxon>
        <taxon>Micromonosporales</taxon>
        <taxon>Micromonosporaceae</taxon>
        <taxon>Actinoplanes</taxon>
    </lineage>
</organism>
<dbReference type="GO" id="GO:0050660">
    <property type="term" value="F:flavin adenine dinucleotide binding"/>
    <property type="evidence" value="ECO:0007669"/>
    <property type="project" value="TreeGrafter"/>
</dbReference>
<dbReference type="InterPro" id="IPR006058">
    <property type="entry name" value="2Fe2S_fd_BS"/>
</dbReference>
<evidence type="ECO:0000313" key="11">
    <source>
        <dbReference type="EMBL" id="SNR77669.1"/>
    </source>
</evidence>
<dbReference type="GO" id="GO:0004497">
    <property type="term" value="F:monooxygenase activity"/>
    <property type="evidence" value="ECO:0007669"/>
    <property type="project" value="UniProtKB-KW"/>
</dbReference>
<dbReference type="PRINTS" id="PR00410">
    <property type="entry name" value="PHEHYDRXLASE"/>
</dbReference>
<dbReference type="InterPro" id="IPR050415">
    <property type="entry name" value="MRET"/>
</dbReference>
<dbReference type="InterPro" id="IPR001709">
    <property type="entry name" value="Flavoprot_Pyr_Nucl_cyt_Rdtase"/>
</dbReference>
<evidence type="ECO:0000256" key="8">
    <source>
        <dbReference type="ARBA" id="ARBA00023014"/>
    </source>
</evidence>
<evidence type="ECO:0000256" key="2">
    <source>
        <dbReference type="ARBA" id="ARBA00022630"/>
    </source>
</evidence>
<evidence type="ECO:0000256" key="3">
    <source>
        <dbReference type="ARBA" id="ARBA00022714"/>
    </source>
</evidence>